<name>A0AAF3FRB8_9BILA</name>
<keyword evidence="1" id="KW-1185">Reference proteome</keyword>
<organism evidence="1 2">
    <name type="scientific">Mesorhabditis belari</name>
    <dbReference type="NCBI Taxonomy" id="2138241"/>
    <lineage>
        <taxon>Eukaryota</taxon>
        <taxon>Metazoa</taxon>
        <taxon>Ecdysozoa</taxon>
        <taxon>Nematoda</taxon>
        <taxon>Chromadorea</taxon>
        <taxon>Rhabditida</taxon>
        <taxon>Rhabditina</taxon>
        <taxon>Rhabditomorpha</taxon>
        <taxon>Rhabditoidea</taxon>
        <taxon>Rhabditidae</taxon>
        <taxon>Mesorhabditinae</taxon>
        <taxon>Mesorhabditis</taxon>
    </lineage>
</organism>
<evidence type="ECO:0000313" key="2">
    <source>
        <dbReference type="WBParaSite" id="MBELARI_LOCUS9544"/>
    </source>
</evidence>
<dbReference type="AlphaFoldDB" id="A0AAF3FRB8"/>
<evidence type="ECO:0000313" key="1">
    <source>
        <dbReference type="Proteomes" id="UP000887575"/>
    </source>
</evidence>
<proteinExistence type="predicted"/>
<dbReference type="Proteomes" id="UP000887575">
    <property type="component" value="Unassembled WGS sequence"/>
</dbReference>
<sequence length="303" mass="35828">MTFPFLKLPKKLREFVRKQLIPVDSLKFLQTCKSLRLTILVYGPIPEKIQDLSIRFPYPDDDGSIYAQADWKQRIGVCFEINPNGIKVFVTEDTFRDSLTKRRLAPHPTSRPWLLVNLVKSARNLSFCHITGQLNANQRDLLSKASTFLAPFRHFQRVEFDGRKSELEILMKEFDKKTIFEVDMGQHWYLLKDHPSNEITILNIREPVKEWNFELQAQYYIFRDYSDYAAFDEVTTWLLTSTCMEHLKGTFVFHYSTDYPKEVERQFLESSPEEDNSEIQVVYLRQTFRLQALSANNEFNKRS</sequence>
<accession>A0AAF3FRB8</accession>
<evidence type="ECO:0008006" key="3">
    <source>
        <dbReference type="Google" id="ProtNLM"/>
    </source>
</evidence>
<protein>
    <recommendedName>
        <fullName evidence="3">F-box domain-containing protein</fullName>
    </recommendedName>
</protein>
<reference evidence="2" key="1">
    <citation type="submission" date="2024-02" db="UniProtKB">
        <authorList>
            <consortium name="WormBaseParasite"/>
        </authorList>
    </citation>
    <scope>IDENTIFICATION</scope>
</reference>
<dbReference type="WBParaSite" id="MBELARI_LOCUS9544">
    <property type="protein sequence ID" value="MBELARI_LOCUS9544"/>
    <property type="gene ID" value="MBELARI_LOCUS9544"/>
</dbReference>